<accession>A0ABR1KB52</accession>
<comment type="caution">
    <text evidence="2">The sequence shown here is derived from an EMBL/GenBank/DDBJ whole genome shotgun (WGS) entry which is preliminary data.</text>
</comment>
<proteinExistence type="predicted"/>
<evidence type="ECO:0000313" key="3">
    <source>
        <dbReference type="Proteomes" id="UP001363622"/>
    </source>
</evidence>
<name>A0ABR1KB52_9PEZI</name>
<evidence type="ECO:0000313" key="2">
    <source>
        <dbReference type="EMBL" id="KAK7510137.1"/>
    </source>
</evidence>
<sequence length="261" mass="30323">MTIKTLITFGSQMIYNFNHISESRKIDTLIARLPPKLLERNWTRSGLTAFPRYSRISKIATVLLRTLRMGEDESFSAFKLKVPGLEAALRYDFRTVPDKRIIELRLGHVTPKLVERVQARTKDLQDLKTVKGLFGFIERMEAADQKVAWGRQLSAAPVIQSTASTFDYAYQAKNFRAELECFQISLRGFFRHNRSMQHEIDMLLTSIPRHILFELRRDTRNFKDIETCNDVFKHLSRPGDMCSNGPPGSEDEEPVDRRRRE</sequence>
<protein>
    <submittedName>
        <fullName evidence="2">Uncharacterized protein</fullName>
    </submittedName>
</protein>
<dbReference type="EMBL" id="JBBPHU010000015">
    <property type="protein sequence ID" value="KAK7510137.1"/>
    <property type="molecule type" value="Genomic_DNA"/>
</dbReference>
<gene>
    <name evidence="2" type="ORF">IWZ03DRAFT_363651</name>
</gene>
<organism evidence="2 3">
    <name type="scientific">Phyllosticta citriasiana</name>
    <dbReference type="NCBI Taxonomy" id="595635"/>
    <lineage>
        <taxon>Eukaryota</taxon>
        <taxon>Fungi</taxon>
        <taxon>Dikarya</taxon>
        <taxon>Ascomycota</taxon>
        <taxon>Pezizomycotina</taxon>
        <taxon>Dothideomycetes</taxon>
        <taxon>Dothideomycetes incertae sedis</taxon>
        <taxon>Botryosphaeriales</taxon>
        <taxon>Phyllostictaceae</taxon>
        <taxon>Phyllosticta</taxon>
    </lineage>
</organism>
<feature type="region of interest" description="Disordered" evidence="1">
    <location>
        <begin position="239"/>
        <end position="261"/>
    </location>
</feature>
<evidence type="ECO:0000256" key="1">
    <source>
        <dbReference type="SAM" id="MobiDB-lite"/>
    </source>
</evidence>
<reference evidence="2 3" key="1">
    <citation type="submission" date="2024-04" db="EMBL/GenBank/DDBJ databases">
        <title>Phyllosticta paracitricarpa is synonymous to the EU quarantine fungus P. citricarpa based on phylogenomic analyses.</title>
        <authorList>
            <consortium name="Lawrence Berkeley National Laboratory"/>
            <person name="Van Ingen-Buijs V.A."/>
            <person name="Van Westerhoven A.C."/>
            <person name="Haridas S."/>
            <person name="Skiadas P."/>
            <person name="Martin F."/>
            <person name="Groenewald J.Z."/>
            <person name="Crous P.W."/>
            <person name="Seidl M.F."/>
        </authorList>
    </citation>
    <scope>NUCLEOTIDE SEQUENCE [LARGE SCALE GENOMIC DNA]</scope>
    <source>
        <strain evidence="2 3">CBS 123371</strain>
    </source>
</reference>
<dbReference type="Proteomes" id="UP001363622">
    <property type="component" value="Unassembled WGS sequence"/>
</dbReference>
<keyword evidence="3" id="KW-1185">Reference proteome</keyword>